<evidence type="ECO:0000313" key="9">
    <source>
        <dbReference type="EMBL" id="CAD7398035.1"/>
    </source>
</evidence>
<feature type="domain" description="PX" evidence="8">
    <location>
        <begin position="1"/>
        <end position="67"/>
    </location>
</feature>
<dbReference type="Gene3D" id="3.30.1520.10">
    <property type="entry name" value="Phox-like domain"/>
    <property type="match status" value="1"/>
</dbReference>
<evidence type="ECO:0000256" key="3">
    <source>
        <dbReference type="ARBA" id="ARBA00010883"/>
    </source>
</evidence>
<sequence length="67" mass="7879">MLENTSRAEFDDMEYVARRRYNDFVWLRQKLVEAFPTHLIPVSITTMLLVTLSCETTVLVARCHSFL</sequence>
<evidence type="ECO:0000256" key="5">
    <source>
        <dbReference type="ARBA" id="ARBA00022490"/>
    </source>
</evidence>
<comment type="subcellular location">
    <subcellularLocation>
        <location evidence="2">Cytoplasm</location>
    </subcellularLocation>
    <subcellularLocation>
        <location evidence="1">Membrane</location>
        <topology evidence="1">Peripheral membrane protein</topology>
    </subcellularLocation>
</comment>
<evidence type="ECO:0000256" key="1">
    <source>
        <dbReference type="ARBA" id="ARBA00004170"/>
    </source>
</evidence>
<keyword evidence="6" id="KW-0446">Lipid-binding</keyword>
<evidence type="ECO:0000256" key="6">
    <source>
        <dbReference type="ARBA" id="ARBA00023121"/>
    </source>
</evidence>
<dbReference type="GO" id="GO:0015031">
    <property type="term" value="P:protein transport"/>
    <property type="evidence" value="ECO:0007669"/>
    <property type="project" value="TreeGrafter"/>
</dbReference>
<dbReference type="EMBL" id="OC317622">
    <property type="protein sequence ID" value="CAD7398035.1"/>
    <property type="molecule type" value="Genomic_DNA"/>
</dbReference>
<dbReference type="GO" id="GO:0005769">
    <property type="term" value="C:early endosome"/>
    <property type="evidence" value="ECO:0007669"/>
    <property type="project" value="TreeGrafter"/>
</dbReference>
<dbReference type="SUPFAM" id="SSF64268">
    <property type="entry name" value="PX domain"/>
    <property type="match status" value="1"/>
</dbReference>
<comment type="similarity">
    <text evidence="3">Belongs to the sorting nexin family.</text>
</comment>
<keyword evidence="5" id="KW-0963">Cytoplasm</keyword>
<proteinExistence type="inferred from homology"/>
<dbReference type="GO" id="GO:0061709">
    <property type="term" value="P:reticulophagy"/>
    <property type="evidence" value="ECO:0007669"/>
    <property type="project" value="TreeGrafter"/>
</dbReference>
<evidence type="ECO:0000256" key="4">
    <source>
        <dbReference type="ARBA" id="ARBA00022448"/>
    </source>
</evidence>
<keyword evidence="4" id="KW-0813">Transport</keyword>
<keyword evidence="7" id="KW-0472">Membrane</keyword>
<accession>A0A7R9CMF6</accession>
<dbReference type="InterPro" id="IPR001683">
    <property type="entry name" value="PX_dom"/>
</dbReference>
<dbReference type="PANTHER" id="PTHR45949:SF2">
    <property type="entry name" value="SORTING NEXIN-4"/>
    <property type="match status" value="1"/>
</dbReference>
<dbReference type="GO" id="GO:0032456">
    <property type="term" value="P:endocytic recycling"/>
    <property type="evidence" value="ECO:0007669"/>
    <property type="project" value="TreeGrafter"/>
</dbReference>
<name>A0A7R9CMF6_TIMCR</name>
<dbReference type="GO" id="GO:0016020">
    <property type="term" value="C:membrane"/>
    <property type="evidence" value="ECO:0007669"/>
    <property type="project" value="UniProtKB-SubCell"/>
</dbReference>
<dbReference type="InterPro" id="IPR036871">
    <property type="entry name" value="PX_dom_sf"/>
</dbReference>
<dbReference type="AlphaFoldDB" id="A0A7R9CMF6"/>
<dbReference type="Pfam" id="PF00787">
    <property type="entry name" value="PX"/>
    <property type="match status" value="1"/>
</dbReference>
<gene>
    <name evidence="9" type="ORF">TCEB3V08_LOCUS4334</name>
</gene>
<evidence type="ECO:0000256" key="2">
    <source>
        <dbReference type="ARBA" id="ARBA00004496"/>
    </source>
</evidence>
<reference evidence="9" key="1">
    <citation type="submission" date="2020-11" db="EMBL/GenBank/DDBJ databases">
        <authorList>
            <person name="Tran Van P."/>
        </authorList>
    </citation>
    <scope>NUCLEOTIDE SEQUENCE</scope>
</reference>
<dbReference type="GO" id="GO:0000422">
    <property type="term" value="P:autophagy of mitochondrion"/>
    <property type="evidence" value="ECO:0007669"/>
    <property type="project" value="TreeGrafter"/>
</dbReference>
<evidence type="ECO:0000256" key="7">
    <source>
        <dbReference type="ARBA" id="ARBA00023136"/>
    </source>
</evidence>
<organism evidence="9">
    <name type="scientific">Timema cristinae</name>
    <name type="common">Walking stick</name>
    <dbReference type="NCBI Taxonomy" id="61476"/>
    <lineage>
        <taxon>Eukaryota</taxon>
        <taxon>Metazoa</taxon>
        <taxon>Ecdysozoa</taxon>
        <taxon>Arthropoda</taxon>
        <taxon>Hexapoda</taxon>
        <taxon>Insecta</taxon>
        <taxon>Pterygota</taxon>
        <taxon>Neoptera</taxon>
        <taxon>Polyneoptera</taxon>
        <taxon>Phasmatodea</taxon>
        <taxon>Timematodea</taxon>
        <taxon>Timematoidea</taxon>
        <taxon>Timematidae</taxon>
        <taxon>Timema</taxon>
    </lineage>
</organism>
<dbReference type="GO" id="GO:0000407">
    <property type="term" value="C:phagophore assembly site"/>
    <property type="evidence" value="ECO:0007669"/>
    <property type="project" value="TreeGrafter"/>
</dbReference>
<protein>
    <recommendedName>
        <fullName evidence="8">PX domain-containing protein</fullName>
    </recommendedName>
</protein>
<dbReference type="GO" id="GO:0035091">
    <property type="term" value="F:phosphatidylinositol binding"/>
    <property type="evidence" value="ECO:0007669"/>
    <property type="project" value="InterPro"/>
</dbReference>
<dbReference type="GO" id="GO:0034727">
    <property type="term" value="P:piecemeal microautophagy of the nucleus"/>
    <property type="evidence" value="ECO:0007669"/>
    <property type="project" value="TreeGrafter"/>
</dbReference>
<dbReference type="PROSITE" id="PS50195">
    <property type="entry name" value="PX"/>
    <property type="match status" value="1"/>
</dbReference>
<dbReference type="PANTHER" id="PTHR45949">
    <property type="entry name" value="SORTING NEXIN-4"/>
    <property type="match status" value="1"/>
</dbReference>
<evidence type="ECO:0000259" key="8">
    <source>
        <dbReference type="PROSITE" id="PS50195"/>
    </source>
</evidence>